<feature type="repeat" description="ANK" evidence="3">
    <location>
        <begin position="247"/>
        <end position="270"/>
    </location>
</feature>
<dbReference type="SMART" id="SM00248">
    <property type="entry name" value="ANK"/>
    <property type="match status" value="12"/>
</dbReference>
<evidence type="ECO:0000256" key="1">
    <source>
        <dbReference type="ARBA" id="ARBA00022737"/>
    </source>
</evidence>
<dbReference type="SUPFAM" id="SSF48403">
    <property type="entry name" value="Ankyrin repeat"/>
    <property type="match status" value="2"/>
</dbReference>
<name>A0AAD6G777_9EURO</name>
<dbReference type="Gene3D" id="1.25.40.20">
    <property type="entry name" value="Ankyrin repeat-containing domain"/>
    <property type="match status" value="4"/>
</dbReference>
<dbReference type="InterPro" id="IPR002110">
    <property type="entry name" value="Ankyrin_rpt"/>
</dbReference>
<dbReference type="PROSITE" id="PS50297">
    <property type="entry name" value="ANK_REP_REGION"/>
    <property type="match status" value="3"/>
</dbReference>
<dbReference type="PROSITE" id="PS50088">
    <property type="entry name" value="ANK_REPEAT"/>
    <property type="match status" value="3"/>
</dbReference>
<dbReference type="Pfam" id="PF12796">
    <property type="entry name" value="Ank_2"/>
    <property type="match status" value="3"/>
</dbReference>
<evidence type="ECO:0000256" key="3">
    <source>
        <dbReference type="PROSITE-ProRule" id="PRU00023"/>
    </source>
</evidence>
<dbReference type="Proteomes" id="UP001213681">
    <property type="component" value="Unassembled WGS sequence"/>
</dbReference>
<feature type="repeat" description="ANK" evidence="3">
    <location>
        <begin position="143"/>
        <end position="175"/>
    </location>
</feature>
<dbReference type="AlphaFoldDB" id="A0AAD6G777"/>
<evidence type="ECO:0000313" key="5">
    <source>
        <dbReference type="Proteomes" id="UP001213681"/>
    </source>
</evidence>
<feature type="repeat" description="ANK" evidence="3">
    <location>
        <begin position="39"/>
        <end position="71"/>
    </location>
</feature>
<reference evidence="4" key="2">
    <citation type="journal article" date="2023" name="IMA Fungus">
        <title>Comparative genomic study of the Penicillium genus elucidates a diverse pangenome and 15 lateral gene transfer events.</title>
        <authorList>
            <person name="Petersen C."/>
            <person name="Sorensen T."/>
            <person name="Nielsen M.R."/>
            <person name="Sondergaard T.E."/>
            <person name="Sorensen J.L."/>
            <person name="Fitzpatrick D.A."/>
            <person name="Frisvad J.C."/>
            <person name="Nielsen K.L."/>
        </authorList>
    </citation>
    <scope>NUCLEOTIDE SEQUENCE</scope>
    <source>
        <strain evidence="4">IBT 16125</strain>
    </source>
</reference>
<keyword evidence="5" id="KW-1185">Reference proteome</keyword>
<accession>A0AAD6G777</accession>
<keyword evidence="2 3" id="KW-0040">ANK repeat</keyword>
<dbReference type="PANTHER" id="PTHR24198">
    <property type="entry name" value="ANKYRIN REPEAT AND PROTEIN KINASE DOMAIN-CONTAINING PROTEIN"/>
    <property type="match status" value="1"/>
</dbReference>
<keyword evidence="1" id="KW-0677">Repeat</keyword>
<protein>
    <submittedName>
        <fullName evidence="4">Uncharacterized protein</fullName>
    </submittedName>
</protein>
<proteinExistence type="predicted"/>
<comment type="caution">
    <text evidence="4">The sequence shown here is derived from an EMBL/GenBank/DDBJ whole genome shotgun (WGS) entry which is preliminary data.</text>
</comment>
<dbReference type="PANTHER" id="PTHR24198:SF165">
    <property type="entry name" value="ANKYRIN REPEAT-CONTAINING PROTEIN-RELATED"/>
    <property type="match status" value="1"/>
</dbReference>
<dbReference type="GeneID" id="81596151"/>
<dbReference type="RefSeq" id="XP_056770015.1">
    <property type="nucleotide sequence ID" value="XM_056905908.1"/>
</dbReference>
<dbReference type="EMBL" id="JAPVEA010000002">
    <property type="protein sequence ID" value="KAJ5460973.1"/>
    <property type="molecule type" value="Genomic_DNA"/>
</dbReference>
<organism evidence="4 5">
    <name type="scientific">Penicillium daleae</name>
    <dbReference type="NCBI Taxonomy" id="63821"/>
    <lineage>
        <taxon>Eukaryota</taxon>
        <taxon>Fungi</taxon>
        <taxon>Dikarya</taxon>
        <taxon>Ascomycota</taxon>
        <taxon>Pezizomycotina</taxon>
        <taxon>Eurotiomycetes</taxon>
        <taxon>Eurotiomycetidae</taxon>
        <taxon>Eurotiales</taxon>
        <taxon>Aspergillaceae</taxon>
        <taxon>Penicillium</taxon>
    </lineage>
</organism>
<gene>
    <name evidence="4" type="ORF">N7458_002525</name>
</gene>
<dbReference type="Pfam" id="PF00023">
    <property type="entry name" value="Ank"/>
    <property type="match status" value="1"/>
</dbReference>
<reference evidence="4" key="1">
    <citation type="submission" date="2022-12" db="EMBL/GenBank/DDBJ databases">
        <authorList>
            <person name="Petersen C."/>
        </authorList>
    </citation>
    <scope>NUCLEOTIDE SEQUENCE</scope>
    <source>
        <strain evidence="4">IBT 16125</strain>
    </source>
</reference>
<dbReference type="InterPro" id="IPR036770">
    <property type="entry name" value="Ankyrin_rpt-contain_sf"/>
</dbReference>
<sequence length="517" mass="57915">MELIVFYLDVEDVTSLTRSSVQLFSKLRLFTLRLNIKYRNSNLLHLAAKCNNRLLFQDLINHGANINSFYRGETVLMRAIKHSSVAVIKLLYKQPNLDTRLKNSKQKDALWYVVRYAGFSIAKNLLEKVLHQSGLALHTQYGQAGTALHMAVFWGRIGIARMLLLRGANLDIKNHAGHSPRDLAIQANRAPMVELITSHRLLPVAFRQQILESDDPPLHQAISYGSPKAIKQLLEERKEDLQRYDRKGHTPLHLAVRMNSPGLVDLLLSHPGINPNPISKNGNTPLWMASGSQYDEITKRFLRHEGVDINFIGGRGKYDTPLSCLHHAILRLDTTILQAWLETPGVDVNQKAGGKSALELAVEWGRNDALKMLLDFPGIALNARGGDPPLCQAVEIGTLKTVQLLVSQGEKLLVNERTCLIGDTALCIAARHGNVEIVRALSQHLDLNPNLENNHFEHPLLLAARRGNTQVVSELLQDSRLSTRSMKDASRTGNSLVRSAIQHQIDLHRRFEEPAKE</sequence>
<evidence type="ECO:0000313" key="4">
    <source>
        <dbReference type="EMBL" id="KAJ5460973.1"/>
    </source>
</evidence>
<evidence type="ECO:0000256" key="2">
    <source>
        <dbReference type="ARBA" id="ARBA00023043"/>
    </source>
</evidence>